<evidence type="ECO:0000313" key="1">
    <source>
        <dbReference type="EMBL" id="DAF92255.1"/>
    </source>
</evidence>
<accession>A0A8S5UCL7</accession>
<proteinExistence type="predicted"/>
<reference evidence="1" key="1">
    <citation type="journal article" date="2021" name="Proc. Natl. Acad. Sci. U.S.A.">
        <title>A Catalog of Tens of Thousands of Viruses from Human Metagenomes Reveals Hidden Associations with Chronic Diseases.</title>
        <authorList>
            <person name="Tisza M.J."/>
            <person name="Buck C.B."/>
        </authorList>
    </citation>
    <scope>NUCLEOTIDE SEQUENCE</scope>
    <source>
        <strain evidence="1">CtgN495</strain>
    </source>
</reference>
<dbReference type="EMBL" id="BK016063">
    <property type="protein sequence ID" value="DAF92255.1"/>
    <property type="molecule type" value="Genomic_DNA"/>
</dbReference>
<protein>
    <submittedName>
        <fullName evidence="1">Uncharacterized protein</fullName>
    </submittedName>
</protein>
<sequence>MFVVNQSTSKPDTSKFINIGGTKDGEKTFVQASFRF</sequence>
<name>A0A8S5UCL7_9CAUD</name>
<organism evidence="1">
    <name type="scientific">Siphoviridae sp. ctgN495</name>
    <dbReference type="NCBI Taxonomy" id="2825608"/>
    <lineage>
        <taxon>Viruses</taxon>
        <taxon>Duplodnaviria</taxon>
        <taxon>Heunggongvirae</taxon>
        <taxon>Uroviricota</taxon>
        <taxon>Caudoviricetes</taxon>
    </lineage>
</organism>